<sequence length="73" mass="8110">MTRINRFSFLVSDAHRKDLECPFSFRLSHDLFLLLLSLGPSPFLVGPNCPLFVWPLVGLLAGSLQPAELTPEA</sequence>
<gene>
    <name evidence="1" type="primary">jg4921</name>
    <name evidence="1" type="ORF">PAEG_LOCUS25009</name>
</gene>
<name>A0A8S4SMA3_9NEOP</name>
<evidence type="ECO:0000313" key="2">
    <source>
        <dbReference type="Proteomes" id="UP000838756"/>
    </source>
</evidence>
<proteinExistence type="predicted"/>
<dbReference type="EMBL" id="CAKXAJ010026290">
    <property type="protein sequence ID" value="CAH2265671.1"/>
    <property type="molecule type" value="Genomic_DNA"/>
</dbReference>
<accession>A0A8S4SMA3</accession>
<comment type="caution">
    <text evidence="1">The sequence shown here is derived from an EMBL/GenBank/DDBJ whole genome shotgun (WGS) entry which is preliminary data.</text>
</comment>
<reference evidence="1" key="1">
    <citation type="submission" date="2022-03" db="EMBL/GenBank/DDBJ databases">
        <authorList>
            <person name="Lindestad O."/>
        </authorList>
    </citation>
    <scope>NUCLEOTIDE SEQUENCE</scope>
</reference>
<keyword evidence="2" id="KW-1185">Reference proteome</keyword>
<dbReference type="Proteomes" id="UP000838756">
    <property type="component" value="Unassembled WGS sequence"/>
</dbReference>
<evidence type="ECO:0000313" key="1">
    <source>
        <dbReference type="EMBL" id="CAH2265671.1"/>
    </source>
</evidence>
<dbReference type="AlphaFoldDB" id="A0A8S4SMA3"/>
<organism evidence="1 2">
    <name type="scientific">Pararge aegeria aegeria</name>
    <dbReference type="NCBI Taxonomy" id="348720"/>
    <lineage>
        <taxon>Eukaryota</taxon>
        <taxon>Metazoa</taxon>
        <taxon>Ecdysozoa</taxon>
        <taxon>Arthropoda</taxon>
        <taxon>Hexapoda</taxon>
        <taxon>Insecta</taxon>
        <taxon>Pterygota</taxon>
        <taxon>Neoptera</taxon>
        <taxon>Endopterygota</taxon>
        <taxon>Lepidoptera</taxon>
        <taxon>Glossata</taxon>
        <taxon>Ditrysia</taxon>
        <taxon>Papilionoidea</taxon>
        <taxon>Nymphalidae</taxon>
        <taxon>Satyrinae</taxon>
        <taxon>Satyrini</taxon>
        <taxon>Parargina</taxon>
        <taxon>Pararge</taxon>
    </lineage>
</organism>
<protein>
    <submittedName>
        <fullName evidence="1">Jg4921 protein</fullName>
    </submittedName>
</protein>